<gene>
    <name evidence="1" type="ORF">CwatDRAFT_5913</name>
</gene>
<reference evidence="1" key="2">
    <citation type="submission" date="2005-06" db="EMBL/GenBank/DDBJ databases">
        <title>Sequencing of the draft genome and assembly of Crocosphaera watsonii WH 8501.</title>
        <authorList>
            <consortium name="US DOE Joint Genome Institute (JGI-PGF)"/>
            <person name="Copeland A."/>
            <person name="Lucas S."/>
            <person name="Lapidus A."/>
            <person name="Barry K."/>
            <person name="Detter C."/>
            <person name="Glavina T."/>
            <person name="Hammon N."/>
            <person name="Israni S."/>
            <person name="Pitluck S."/>
            <person name="Richardson P."/>
        </authorList>
    </citation>
    <scope>NUCLEOTIDE SEQUENCE [LARGE SCALE GENOMIC DNA]</scope>
    <source>
        <strain evidence="1">WH 8501</strain>
    </source>
</reference>
<organism evidence="1 2">
    <name type="scientific">Crocosphaera watsonii WH 8501</name>
    <dbReference type="NCBI Taxonomy" id="165597"/>
    <lineage>
        <taxon>Bacteria</taxon>
        <taxon>Bacillati</taxon>
        <taxon>Cyanobacteriota</taxon>
        <taxon>Cyanophyceae</taxon>
        <taxon>Oscillatoriophycideae</taxon>
        <taxon>Chroococcales</taxon>
        <taxon>Aphanothecaceae</taxon>
        <taxon>Crocosphaera</taxon>
    </lineage>
</organism>
<dbReference type="AlphaFoldDB" id="Q4C8U0"/>
<dbReference type="Proteomes" id="UP000003922">
    <property type="component" value="Unassembled WGS sequence"/>
</dbReference>
<dbReference type="EMBL" id="AADV02000002">
    <property type="protein sequence ID" value="EAM52181.1"/>
    <property type="molecule type" value="Genomic_DNA"/>
</dbReference>
<accession>Q4C8U0</accession>
<keyword evidence="2" id="KW-1185">Reference proteome</keyword>
<dbReference type="RefSeq" id="WP_007303836.1">
    <property type="nucleotide sequence ID" value="NZ_AADV02000002.1"/>
</dbReference>
<protein>
    <submittedName>
        <fullName evidence="1">Uncharacterized protein</fullName>
    </submittedName>
</protein>
<evidence type="ECO:0000313" key="2">
    <source>
        <dbReference type="Proteomes" id="UP000003922"/>
    </source>
</evidence>
<evidence type="ECO:0000313" key="1">
    <source>
        <dbReference type="EMBL" id="EAM52181.1"/>
    </source>
</evidence>
<comment type="caution">
    <text evidence="1">The sequence shown here is derived from an EMBL/GenBank/DDBJ whole genome shotgun (WGS) entry which is preliminary data.</text>
</comment>
<reference evidence="1" key="3">
    <citation type="submission" date="2016-12" db="EMBL/GenBank/DDBJ databases">
        <title>Annotation of the draft genome assembly of Crocosphaera watsonii WH 8501.</title>
        <authorList>
            <consortium name="US DOE Joint Genome Institute (JGI-ORNL)"/>
            <person name="Larimer F."/>
            <person name="Land M."/>
        </authorList>
    </citation>
    <scope>NUCLEOTIDE SEQUENCE</scope>
    <source>
        <strain evidence="1">WH 8501</strain>
    </source>
</reference>
<dbReference type="KEGG" id="cwa:CwatDRAFT_5913"/>
<sequence>MPKLSRFPPLSRVLQTRKLAKQIEQEHLATWDEEKSLGLKPDYRIFNDNCHEQHAFLWLTKLEKTES</sequence>
<name>Q4C8U0_CROWT</name>
<reference evidence="1" key="1">
    <citation type="submission" date="2004-02" db="EMBL/GenBank/DDBJ databases">
        <authorList>
            <consortium name="DOE Joint Genome Institute"/>
        </authorList>
    </citation>
    <scope>NUCLEOTIDE SEQUENCE [LARGE SCALE GENOMIC DNA]</scope>
    <source>
        <strain evidence="1">WH 8501</strain>
    </source>
</reference>
<proteinExistence type="predicted"/>